<gene>
    <name evidence="8" type="ORF">HNP71_000575</name>
</gene>
<dbReference type="GO" id="GO:0005886">
    <property type="term" value="C:plasma membrane"/>
    <property type="evidence" value="ECO:0007669"/>
    <property type="project" value="UniProtKB-SubCell"/>
</dbReference>
<evidence type="ECO:0000256" key="1">
    <source>
        <dbReference type="ARBA" id="ARBA00004651"/>
    </source>
</evidence>
<sequence>MSAGLVIPALLLLVYAALHDLAVRTVPNWLPVALLALGVCARLLDHSLLAAFCVAAVAFVFLFVIWVAGVMGGGDVKLWAATVLLIPPAVATELSFFLDILLFGGALALIYLALSFVVPKPKGLRTGGRLRRFLRAEMWRIGRRAPLPYACAIAGGAIVAILPHQLQP</sequence>
<feature type="transmembrane region" description="Helical" evidence="6">
    <location>
        <begin position="147"/>
        <end position="166"/>
    </location>
</feature>
<dbReference type="Gene3D" id="1.20.120.1220">
    <property type="match status" value="1"/>
</dbReference>
<feature type="transmembrane region" description="Helical" evidence="6">
    <location>
        <begin position="94"/>
        <end position="118"/>
    </location>
</feature>
<evidence type="ECO:0000256" key="2">
    <source>
        <dbReference type="ARBA" id="ARBA00022475"/>
    </source>
</evidence>
<keyword evidence="3 6" id="KW-0812">Transmembrane</keyword>
<dbReference type="PANTHER" id="PTHR36506">
    <property type="entry name" value="PREFLAGELLIN PEPTIDASE"/>
    <property type="match status" value="1"/>
</dbReference>
<dbReference type="Proteomes" id="UP000553706">
    <property type="component" value="Unassembled WGS sequence"/>
</dbReference>
<feature type="transmembrane region" description="Helical" evidence="6">
    <location>
        <begin position="51"/>
        <end position="74"/>
    </location>
</feature>
<dbReference type="GO" id="GO:0004190">
    <property type="term" value="F:aspartic-type endopeptidase activity"/>
    <property type="evidence" value="ECO:0007669"/>
    <property type="project" value="UniProtKB-EC"/>
</dbReference>
<evidence type="ECO:0000256" key="6">
    <source>
        <dbReference type="SAM" id="Phobius"/>
    </source>
</evidence>
<keyword evidence="5 6" id="KW-0472">Membrane</keyword>
<reference evidence="8 9" key="1">
    <citation type="submission" date="2020-08" db="EMBL/GenBank/DDBJ databases">
        <title>Genomic Encyclopedia of Type Strains, Phase IV (KMG-IV): sequencing the most valuable type-strain genomes for metagenomic binning, comparative biology and taxonomic classification.</title>
        <authorList>
            <person name="Goeker M."/>
        </authorList>
    </citation>
    <scope>NUCLEOTIDE SEQUENCE [LARGE SCALE GENOMIC DNA]</scope>
    <source>
        <strain evidence="8 9">DSM 27026</strain>
    </source>
</reference>
<keyword evidence="4 6" id="KW-1133">Transmembrane helix</keyword>
<evidence type="ECO:0000256" key="3">
    <source>
        <dbReference type="ARBA" id="ARBA00022692"/>
    </source>
</evidence>
<evidence type="ECO:0000313" key="8">
    <source>
        <dbReference type="EMBL" id="MBB5372337.1"/>
    </source>
</evidence>
<dbReference type="InterPro" id="IPR052218">
    <property type="entry name" value="Preflagellin_Peptidase"/>
</dbReference>
<comment type="caution">
    <text evidence="8">The sequence shown here is derived from an EMBL/GenBank/DDBJ whole genome shotgun (WGS) entry which is preliminary data.</text>
</comment>
<dbReference type="AlphaFoldDB" id="A0A840VBW7"/>
<keyword evidence="8" id="KW-0378">Hydrolase</keyword>
<protein>
    <submittedName>
        <fullName evidence="8">Prepilin peptidase CpaA</fullName>
        <ecNumber evidence="8">3.4.23.43</ecNumber>
    </submittedName>
</protein>
<feature type="domain" description="Prepilin type IV endopeptidase peptidase" evidence="7">
    <location>
        <begin position="10"/>
        <end position="107"/>
    </location>
</feature>
<dbReference type="EC" id="3.4.23.43" evidence="8"/>
<keyword evidence="2" id="KW-1003">Cell membrane</keyword>
<dbReference type="PANTHER" id="PTHR36506:SF1">
    <property type="entry name" value="PREFLAGELLIN PEPTIDASE"/>
    <property type="match status" value="1"/>
</dbReference>
<organism evidence="8 9">
    <name type="scientific">Acidocella aromatica</name>
    <dbReference type="NCBI Taxonomy" id="1303579"/>
    <lineage>
        <taxon>Bacteria</taxon>
        <taxon>Pseudomonadati</taxon>
        <taxon>Pseudomonadota</taxon>
        <taxon>Alphaproteobacteria</taxon>
        <taxon>Acetobacterales</taxon>
        <taxon>Acidocellaceae</taxon>
        <taxon>Acidocella</taxon>
    </lineage>
</organism>
<keyword evidence="9" id="KW-1185">Reference proteome</keyword>
<comment type="subcellular location">
    <subcellularLocation>
        <location evidence="1">Cell membrane</location>
        <topology evidence="1">Multi-pass membrane protein</topology>
    </subcellularLocation>
</comment>
<dbReference type="InterPro" id="IPR000045">
    <property type="entry name" value="Prepilin_IV_endopep_pep"/>
</dbReference>
<dbReference type="RefSeq" id="WP_183265351.1">
    <property type="nucleotide sequence ID" value="NZ_JACHFJ010000002.1"/>
</dbReference>
<evidence type="ECO:0000259" key="7">
    <source>
        <dbReference type="Pfam" id="PF01478"/>
    </source>
</evidence>
<proteinExistence type="predicted"/>
<accession>A0A840VBW7</accession>
<evidence type="ECO:0000256" key="4">
    <source>
        <dbReference type="ARBA" id="ARBA00022989"/>
    </source>
</evidence>
<evidence type="ECO:0000313" key="9">
    <source>
        <dbReference type="Proteomes" id="UP000553706"/>
    </source>
</evidence>
<dbReference type="Pfam" id="PF01478">
    <property type="entry name" value="Peptidase_A24"/>
    <property type="match status" value="1"/>
</dbReference>
<dbReference type="EMBL" id="JACHFJ010000002">
    <property type="protein sequence ID" value="MBB5372337.1"/>
    <property type="molecule type" value="Genomic_DNA"/>
</dbReference>
<evidence type="ECO:0000256" key="5">
    <source>
        <dbReference type="ARBA" id="ARBA00023136"/>
    </source>
</evidence>
<name>A0A840VBW7_9PROT</name>